<dbReference type="InterPro" id="IPR033443">
    <property type="entry name" value="PROP1-like_PPR_dom"/>
</dbReference>
<dbReference type="PROSITE" id="PS51375">
    <property type="entry name" value="PPR"/>
    <property type="match status" value="3"/>
</dbReference>
<gene>
    <name evidence="4" type="ORF">PGLA2088_LOCUS16455</name>
</gene>
<evidence type="ECO:0000256" key="2">
    <source>
        <dbReference type="PROSITE-ProRule" id="PRU00708"/>
    </source>
</evidence>
<comment type="caution">
    <text evidence="4">The sequence shown here is derived from an EMBL/GenBank/DDBJ whole genome shotgun (WGS) entry which is preliminary data.</text>
</comment>
<dbReference type="SMART" id="SM00456">
    <property type="entry name" value="WW"/>
    <property type="match status" value="1"/>
</dbReference>
<feature type="repeat" description="PPR" evidence="2">
    <location>
        <begin position="303"/>
        <end position="337"/>
    </location>
</feature>
<feature type="non-terminal residue" evidence="4">
    <location>
        <position position="1"/>
    </location>
</feature>
<dbReference type="PANTHER" id="PTHR47447:SF17">
    <property type="entry name" value="OS12G0638900 PROTEIN"/>
    <property type="match status" value="1"/>
</dbReference>
<keyword evidence="1" id="KW-0677">Repeat</keyword>
<dbReference type="Pfam" id="PF17177">
    <property type="entry name" value="PPR_long"/>
    <property type="match status" value="1"/>
</dbReference>
<evidence type="ECO:0000313" key="4">
    <source>
        <dbReference type="EMBL" id="CAE8667005.1"/>
    </source>
</evidence>
<dbReference type="InterPro" id="IPR001202">
    <property type="entry name" value="WW_dom"/>
</dbReference>
<evidence type="ECO:0000259" key="3">
    <source>
        <dbReference type="PROSITE" id="PS50020"/>
    </source>
</evidence>
<dbReference type="InterPro" id="IPR011990">
    <property type="entry name" value="TPR-like_helical_dom_sf"/>
</dbReference>
<feature type="domain" description="WW" evidence="3">
    <location>
        <begin position="403"/>
        <end position="439"/>
    </location>
</feature>
<sequence>RRLESKQTTSRHPSPTMKPAALCDAAFGATAFASLRRSLRPATSAWQQGPARCYHGSAAESWDRSDSSLKKAELWAEKRRNRDELGMRFQSDRNTARRGKPELRGLHDEIKILGRERRWEEALQVLEKVSQPDVWLRIAALSACGKALQFEAAKKVFQEIPDKNVPAYGVMMSLVGLRSPQEAQMLMEDMRSNQLEPDAGIYNALIETHGRAQNMPAAMHAFDQLVASGQPVTRATYQISLSACARTGDLATAKKLITRMEAEGLPPDAGHFTTLVTSCARTKSEDEARIVIDTMRSRGMMPDVITYTGLLSCLVGPEALVKAEAIWKEMEDAGIVRDAFAYNSMLGAALASGARDRCHELVSEMEALGHSRSREAQLRFAEVRNTFSVQEVPLSPPASAPASALPAGWQSRLDPSSGHHYYWREADPAGTTTWERPVA</sequence>
<dbReference type="InterPro" id="IPR036020">
    <property type="entry name" value="WW_dom_sf"/>
</dbReference>
<reference evidence="4" key="1">
    <citation type="submission" date="2021-02" db="EMBL/GenBank/DDBJ databases">
        <authorList>
            <person name="Dougan E. K."/>
            <person name="Rhodes N."/>
            <person name="Thang M."/>
            <person name="Chan C."/>
        </authorList>
    </citation>
    <scope>NUCLEOTIDE SEQUENCE</scope>
</reference>
<dbReference type="SUPFAM" id="SSF51045">
    <property type="entry name" value="WW domain"/>
    <property type="match status" value="1"/>
</dbReference>
<feature type="repeat" description="PPR" evidence="2">
    <location>
        <begin position="268"/>
        <end position="302"/>
    </location>
</feature>
<dbReference type="NCBIfam" id="TIGR00756">
    <property type="entry name" value="PPR"/>
    <property type="match status" value="1"/>
</dbReference>
<accession>A0A813J5X4</accession>
<protein>
    <recommendedName>
        <fullName evidence="3">WW domain-containing protein</fullName>
    </recommendedName>
</protein>
<evidence type="ECO:0000256" key="1">
    <source>
        <dbReference type="ARBA" id="ARBA00022737"/>
    </source>
</evidence>
<dbReference type="Gene3D" id="2.20.70.10">
    <property type="match status" value="1"/>
</dbReference>
<name>A0A813J5X4_POLGL</name>
<dbReference type="Gene3D" id="1.25.40.10">
    <property type="entry name" value="Tetratricopeptide repeat domain"/>
    <property type="match status" value="2"/>
</dbReference>
<dbReference type="AlphaFoldDB" id="A0A813J5X4"/>
<evidence type="ECO:0000313" key="5">
    <source>
        <dbReference type="Proteomes" id="UP000626109"/>
    </source>
</evidence>
<feature type="repeat" description="PPR" evidence="2">
    <location>
        <begin position="233"/>
        <end position="267"/>
    </location>
</feature>
<dbReference type="Pfam" id="PF01535">
    <property type="entry name" value="PPR"/>
    <property type="match status" value="1"/>
</dbReference>
<dbReference type="CDD" id="cd00201">
    <property type="entry name" value="WW"/>
    <property type="match status" value="1"/>
</dbReference>
<dbReference type="Proteomes" id="UP000626109">
    <property type="component" value="Unassembled WGS sequence"/>
</dbReference>
<organism evidence="4 5">
    <name type="scientific">Polarella glacialis</name>
    <name type="common">Dinoflagellate</name>
    <dbReference type="NCBI Taxonomy" id="89957"/>
    <lineage>
        <taxon>Eukaryota</taxon>
        <taxon>Sar</taxon>
        <taxon>Alveolata</taxon>
        <taxon>Dinophyceae</taxon>
        <taxon>Suessiales</taxon>
        <taxon>Suessiaceae</taxon>
        <taxon>Polarella</taxon>
    </lineage>
</organism>
<dbReference type="PANTHER" id="PTHR47447">
    <property type="entry name" value="OS03G0856100 PROTEIN"/>
    <property type="match status" value="1"/>
</dbReference>
<proteinExistence type="predicted"/>
<dbReference type="InterPro" id="IPR002885">
    <property type="entry name" value="PPR_rpt"/>
</dbReference>
<dbReference type="PROSITE" id="PS50020">
    <property type="entry name" value="WW_DOMAIN_2"/>
    <property type="match status" value="1"/>
</dbReference>
<dbReference type="EMBL" id="CAJNNW010020850">
    <property type="protein sequence ID" value="CAE8667005.1"/>
    <property type="molecule type" value="Genomic_DNA"/>
</dbReference>